<dbReference type="GO" id="GO:0016491">
    <property type="term" value="F:oxidoreductase activity"/>
    <property type="evidence" value="ECO:0007669"/>
    <property type="project" value="UniProtKB-KW"/>
</dbReference>
<dbReference type="CDD" id="cd05233">
    <property type="entry name" value="SDR_c"/>
    <property type="match status" value="1"/>
</dbReference>
<evidence type="ECO:0000256" key="3">
    <source>
        <dbReference type="RuleBase" id="RU000363"/>
    </source>
</evidence>
<dbReference type="EMBL" id="AAPH01000039">
    <property type="protein sequence ID" value="EAS41204.1"/>
    <property type="molecule type" value="Genomic_DNA"/>
</dbReference>
<gene>
    <name evidence="5" type="ORF">P3TCK_18824</name>
</gene>
<dbReference type="InterPro" id="IPR057326">
    <property type="entry name" value="KR_dom"/>
</dbReference>
<protein>
    <submittedName>
        <fullName evidence="5">Short chain dehydrogenase</fullName>
        <ecNumber evidence="5">1.1.1.-</ecNumber>
    </submittedName>
</protein>
<dbReference type="SUPFAM" id="SSF51735">
    <property type="entry name" value="NAD(P)-binding Rossmann-fold domains"/>
    <property type="match status" value="1"/>
</dbReference>
<dbReference type="SMART" id="SM00822">
    <property type="entry name" value="PKS_KR"/>
    <property type="match status" value="1"/>
</dbReference>
<dbReference type="Gene3D" id="3.40.50.720">
    <property type="entry name" value="NAD(P)-binding Rossmann-like Domain"/>
    <property type="match status" value="1"/>
</dbReference>
<comment type="similarity">
    <text evidence="1 3">Belongs to the short-chain dehydrogenases/reductases (SDR) family.</text>
</comment>
<dbReference type="RefSeq" id="WP_006231674.1">
    <property type="nucleotide sequence ID" value="NZ_CH724135.1"/>
</dbReference>
<comment type="caution">
    <text evidence="5">The sequence shown here is derived from an EMBL/GenBank/DDBJ whole genome shotgun (WGS) entry which is preliminary data.</text>
</comment>
<dbReference type="InterPro" id="IPR036291">
    <property type="entry name" value="NAD(P)-bd_dom_sf"/>
</dbReference>
<dbReference type="AlphaFoldDB" id="Q1YY01"/>
<dbReference type="PANTHER" id="PTHR44196:SF1">
    <property type="entry name" value="DEHYDROGENASE_REDUCTASE SDR FAMILY MEMBER 7B"/>
    <property type="match status" value="1"/>
</dbReference>
<accession>Q1YY01</accession>
<dbReference type="Proteomes" id="UP000003789">
    <property type="component" value="Unassembled WGS sequence"/>
</dbReference>
<dbReference type="PROSITE" id="PS00061">
    <property type="entry name" value="ADH_SHORT"/>
    <property type="match status" value="1"/>
</dbReference>
<proteinExistence type="inferred from homology"/>
<evidence type="ECO:0000256" key="2">
    <source>
        <dbReference type="ARBA" id="ARBA00023002"/>
    </source>
</evidence>
<evidence type="ECO:0000313" key="5">
    <source>
        <dbReference type="EMBL" id="EAS41204.1"/>
    </source>
</evidence>
<reference evidence="5 6" key="1">
    <citation type="submission" date="2006-03" db="EMBL/GenBank/DDBJ databases">
        <authorList>
            <person name="Bartlett D.H."/>
            <person name="Valle G."/>
            <person name="Lauro F.M."/>
            <person name="Vezzi A."/>
            <person name="Simonato F."/>
            <person name="Eloe E."/>
            <person name="Vitulo N."/>
            <person name="Stratton T.K."/>
            <person name="D'angelo M."/>
            <person name="Ferriera S."/>
            <person name="Johnson J."/>
            <person name="Kravitz S."/>
            <person name="Beeson K."/>
            <person name="Sutton G."/>
            <person name="Rogers Y."/>
            <person name="Friedman R."/>
            <person name="Frazier M."/>
            <person name="Venter J.C."/>
        </authorList>
    </citation>
    <scope>NUCLEOTIDE SEQUENCE [LARGE SCALE GENOMIC DNA]</scope>
    <source>
        <strain evidence="5 6">3TCK</strain>
    </source>
</reference>
<dbReference type="Pfam" id="PF00106">
    <property type="entry name" value="adh_short"/>
    <property type="match status" value="1"/>
</dbReference>
<dbReference type="PRINTS" id="PR00081">
    <property type="entry name" value="GDHRDH"/>
</dbReference>
<dbReference type="InterPro" id="IPR002347">
    <property type="entry name" value="SDR_fam"/>
</dbReference>
<dbReference type="EC" id="1.1.1.-" evidence="5"/>
<dbReference type="OrthoDB" id="7301144at2"/>
<keyword evidence="2 5" id="KW-0560">Oxidoreductase</keyword>
<organism evidence="5 6">
    <name type="scientific">Photobacterium profundum 3TCK</name>
    <dbReference type="NCBI Taxonomy" id="314280"/>
    <lineage>
        <taxon>Bacteria</taxon>
        <taxon>Pseudomonadati</taxon>
        <taxon>Pseudomonadota</taxon>
        <taxon>Gammaproteobacteria</taxon>
        <taxon>Vibrionales</taxon>
        <taxon>Vibrionaceae</taxon>
        <taxon>Photobacterium</taxon>
    </lineage>
</organism>
<dbReference type="InterPro" id="IPR020904">
    <property type="entry name" value="Sc_DH/Rdtase_CS"/>
</dbReference>
<evidence type="ECO:0000259" key="4">
    <source>
        <dbReference type="SMART" id="SM00822"/>
    </source>
</evidence>
<dbReference type="NCBIfam" id="NF006565">
    <property type="entry name" value="PRK09072.1"/>
    <property type="match status" value="1"/>
</dbReference>
<evidence type="ECO:0000256" key="1">
    <source>
        <dbReference type="ARBA" id="ARBA00006484"/>
    </source>
</evidence>
<evidence type="ECO:0000313" key="6">
    <source>
        <dbReference type="Proteomes" id="UP000003789"/>
    </source>
</evidence>
<sequence>MDLKRKRILLTGATGGIGSALAIRLAKQGAYLILVGRKQTKLDALKNSLESASEHLCIRADLATDGIETINTACLNWKNQGICIDIVINNAGTNTFAYLAQQTAVDITRETQLNMLAPILLSQHALSWLKRPSIILNIGSTFSAIGYPGYSTYCATKAAIHRFSEALQRELTGTGIQVLYLAPRATDTKLNDQRVTELNTLLGNKTDSPEYVASKIISTLKAETKYRWLGWPEKLFVRLNQLLPSVVSSSIRKQHTRITELASKSL</sequence>
<dbReference type="PANTHER" id="PTHR44196">
    <property type="entry name" value="DEHYDROGENASE/REDUCTASE SDR FAMILY MEMBER 7B"/>
    <property type="match status" value="1"/>
</dbReference>
<dbReference type="GO" id="GO:0016020">
    <property type="term" value="C:membrane"/>
    <property type="evidence" value="ECO:0007669"/>
    <property type="project" value="TreeGrafter"/>
</dbReference>
<feature type="domain" description="Ketoreductase" evidence="4">
    <location>
        <begin position="6"/>
        <end position="188"/>
    </location>
</feature>
<dbReference type="HOGENOM" id="CLU_010194_2_1_6"/>
<dbReference type="PRINTS" id="PR00080">
    <property type="entry name" value="SDRFAMILY"/>
</dbReference>
<name>Q1YY01_9GAMM</name>